<evidence type="ECO:0000259" key="8">
    <source>
        <dbReference type="PROSITE" id="PS51160"/>
    </source>
</evidence>
<dbReference type="NCBIfam" id="NF011020">
    <property type="entry name" value="PRK14449.1"/>
    <property type="match status" value="1"/>
</dbReference>
<dbReference type="EC" id="3.6.1.7" evidence="2 5"/>
<dbReference type="InterPro" id="IPR017968">
    <property type="entry name" value="Acylphosphatase_CS"/>
</dbReference>
<dbReference type="PROSITE" id="PS00151">
    <property type="entry name" value="ACYLPHOSPHATASE_2"/>
    <property type="match status" value="1"/>
</dbReference>
<proteinExistence type="inferred from homology"/>
<keyword evidence="5 6" id="KW-0378">Hydrolase</keyword>
<dbReference type="PROSITE" id="PS51160">
    <property type="entry name" value="ACYLPHOSPHATASE_3"/>
    <property type="match status" value="1"/>
</dbReference>
<dbReference type="PROSITE" id="PS00150">
    <property type="entry name" value="ACYLPHOSPHATASE_1"/>
    <property type="match status" value="1"/>
</dbReference>
<feature type="active site" evidence="5">
    <location>
        <position position="19"/>
    </location>
</feature>
<dbReference type="Pfam" id="PF00708">
    <property type="entry name" value="Acylphosphatase"/>
    <property type="match status" value="1"/>
</dbReference>
<comment type="catalytic activity">
    <reaction evidence="4 5 6">
        <text>an acyl phosphate + H2O = a carboxylate + phosphate + H(+)</text>
        <dbReference type="Rhea" id="RHEA:14965"/>
        <dbReference type="ChEBI" id="CHEBI:15377"/>
        <dbReference type="ChEBI" id="CHEBI:15378"/>
        <dbReference type="ChEBI" id="CHEBI:29067"/>
        <dbReference type="ChEBI" id="CHEBI:43474"/>
        <dbReference type="ChEBI" id="CHEBI:59918"/>
        <dbReference type="EC" id="3.6.1.7"/>
    </reaction>
</comment>
<dbReference type="PANTHER" id="PTHR47268">
    <property type="entry name" value="ACYLPHOSPHATASE"/>
    <property type="match status" value="1"/>
</dbReference>
<dbReference type="Gene3D" id="3.30.70.100">
    <property type="match status" value="1"/>
</dbReference>
<evidence type="ECO:0000313" key="10">
    <source>
        <dbReference type="Proteomes" id="UP000062160"/>
    </source>
</evidence>
<evidence type="ECO:0000256" key="3">
    <source>
        <dbReference type="ARBA" id="ARBA00015991"/>
    </source>
</evidence>
<dbReference type="RefSeq" id="WP_059032907.1">
    <property type="nucleotide sequence ID" value="NZ_BSDN01000001.1"/>
</dbReference>
<evidence type="ECO:0000256" key="4">
    <source>
        <dbReference type="ARBA" id="ARBA00047645"/>
    </source>
</evidence>
<dbReference type="PANTHER" id="PTHR47268:SF4">
    <property type="entry name" value="ACYLPHOSPHATASE"/>
    <property type="match status" value="1"/>
</dbReference>
<dbReference type="AlphaFoldDB" id="A0A0U9HFD2"/>
<evidence type="ECO:0000313" key="9">
    <source>
        <dbReference type="EMBL" id="GAQ25486.1"/>
    </source>
</evidence>
<dbReference type="Proteomes" id="UP000062160">
    <property type="component" value="Unassembled WGS sequence"/>
</dbReference>
<gene>
    <name evidence="9" type="ORF">TSYNT_811</name>
</gene>
<dbReference type="SUPFAM" id="SSF54975">
    <property type="entry name" value="Acylphosphatase/BLUF domain-like"/>
    <property type="match status" value="1"/>
</dbReference>
<feature type="active site" evidence="5">
    <location>
        <position position="37"/>
    </location>
</feature>
<evidence type="ECO:0000256" key="5">
    <source>
        <dbReference type="PROSITE-ProRule" id="PRU00520"/>
    </source>
</evidence>
<dbReference type="STRING" id="224999.GCA_001485475_01515"/>
<dbReference type="InterPro" id="IPR036046">
    <property type="entry name" value="Acylphosphatase-like_dom_sf"/>
</dbReference>
<dbReference type="InterPro" id="IPR001792">
    <property type="entry name" value="Acylphosphatase-like_dom"/>
</dbReference>
<name>A0A0U9HFD2_9FIRM</name>
<dbReference type="EMBL" id="DF977002">
    <property type="protein sequence ID" value="GAQ25486.1"/>
    <property type="molecule type" value="Genomic_DNA"/>
</dbReference>
<organism evidence="9">
    <name type="scientific">Tepidanaerobacter syntrophicus</name>
    <dbReference type="NCBI Taxonomy" id="224999"/>
    <lineage>
        <taxon>Bacteria</taxon>
        <taxon>Bacillati</taxon>
        <taxon>Bacillota</taxon>
        <taxon>Clostridia</taxon>
        <taxon>Thermosediminibacterales</taxon>
        <taxon>Tepidanaerobacteraceae</taxon>
        <taxon>Tepidanaerobacter</taxon>
    </lineage>
</organism>
<evidence type="ECO:0000256" key="1">
    <source>
        <dbReference type="ARBA" id="ARBA00005614"/>
    </source>
</evidence>
<comment type="similarity">
    <text evidence="1 7">Belongs to the acylphosphatase family.</text>
</comment>
<dbReference type="GO" id="GO:0003998">
    <property type="term" value="F:acylphosphatase activity"/>
    <property type="evidence" value="ECO:0007669"/>
    <property type="project" value="UniProtKB-EC"/>
</dbReference>
<accession>A0A0U9HFD2</accession>
<keyword evidence="10" id="KW-1185">Reference proteome</keyword>
<dbReference type="OrthoDB" id="9808093at2"/>
<evidence type="ECO:0000256" key="7">
    <source>
        <dbReference type="RuleBase" id="RU004168"/>
    </source>
</evidence>
<reference evidence="9" key="1">
    <citation type="journal article" date="2016" name="Genome Announc.">
        <title>Draft Genome Sequence of the Syntrophic Lactate-Degrading Bacterium Tepidanaerobacter syntrophicus JLT.</title>
        <authorList>
            <person name="Matsuura N."/>
            <person name="Ohashi A."/>
            <person name="Tourlousse D.M."/>
            <person name="Sekiguchi Y."/>
        </authorList>
    </citation>
    <scope>NUCLEOTIDE SEQUENCE [LARGE SCALE GENOMIC DNA]</scope>
    <source>
        <strain evidence="9">JL</strain>
    </source>
</reference>
<sequence>MKKTAHIRVYGIVQGVGMRYSVYRKALSLDLTGYVMNMPDGSVEIEAEGEEKSILSLIDYVKNGVRWAQVDKIEIEWRNYEGKYREFEIRGW</sequence>
<evidence type="ECO:0000256" key="6">
    <source>
        <dbReference type="RuleBase" id="RU000553"/>
    </source>
</evidence>
<evidence type="ECO:0000256" key="2">
    <source>
        <dbReference type="ARBA" id="ARBA00012150"/>
    </source>
</evidence>
<feature type="domain" description="Acylphosphatase-like" evidence="8">
    <location>
        <begin position="4"/>
        <end position="91"/>
    </location>
</feature>
<dbReference type="InterPro" id="IPR020456">
    <property type="entry name" value="Acylphosphatase"/>
</dbReference>
<protein>
    <recommendedName>
        <fullName evidence="3 5">Acylphosphatase</fullName>
        <ecNumber evidence="2 5">3.6.1.7</ecNumber>
    </recommendedName>
</protein>